<accession>A0ABT7ATZ7</accession>
<comment type="caution">
    <text evidence="1">The sequence shown here is derived from an EMBL/GenBank/DDBJ whole genome shotgun (WGS) entry which is preliminary data.</text>
</comment>
<organism evidence="1 2">
    <name type="scientific">Roseofilum acuticapitatum BLCC-M154</name>
    <dbReference type="NCBI Taxonomy" id="3022444"/>
    <lineage>
        <taxon>Bacteria</taxon>
        <taxon>Bacillati</taxon>
        <taxon>Cyanobacteriota</taxon>
        <taxon>Cyanophyceae</taxon>
        <taxon>Desertifilales</taxon>
        <taxon>Desertifilaceae</taxon>
        <taxon>Roseofilum</taxon>
        <taxon>Roseofilum acuticapitatum</taxon>
    </lineage>
</organism>
<proteinExistence type="predicted"/>
<sequence>MTKQYISSEDYRKMLVRDGDRRFQEWHSQYLNYQKQYLHQILKDRKVKEV</sequence>
<dbReference type="RefSeq" id="WP_283754122.1">
    <property type="nucleotide sequence ID" value="NZ_JAQOSP010000087.1"/>
</dbReference>
<name>A0ABT7ATZ7_9CYAN</name>
<keyword evidence="2" id="KW-1185">Reference proteome</keyword>
<protein>
    <submittedName>
        <fullName evidence="1">Uncharacterized protein</fullName>
    </submittedName>
</protein>
<reference evidence="1 2" key="1">
    <citation type="submission" date="2023-01" db="EMBL/GenBank/DDBJ databases">
        <title>Novel diversity within Roseofilum (Cyanobacteria; Desertifilaceae) from marine benthic mats with descriptions of four novel species.</title>
        <authorList>
            <person name="Wang Y."/>
            <person name="Berthold D.E."/>
            <person name="Hu J."/>
            <person name="Lefler F.W."/>
            <person name="Laughinghouse H.D. IV."/>
        </authorList>
    </citation>
    <scope>NUCLEOTIDE SEQUENCE [LARGE SCALE GENOMIC DNA]</scope>
    <source>
        <strain evidence="1 2">BLCC-M154</strain>
    </source>
</reference>
<evidence type="ECO:0000313" key="2">
    <source>
        <dbReference type="Proteomes" id="UP001235303"/>
    </source>
</evidence>
<evidence type="ECO:0000313" key="1">
    <source>
        <dbReference type="EMBL" id="MDJ1170364.1"/>
    </source>
</evidence>
<dbReference type="Proteomes" id="UP001235303">
    <property type="component" value="Unassembled WGS sequence"/>
</dbReference>
<dbReference type="EMBL" id="JAQOSP010000087">
    <property type="protein sequence ID" value="MDJ1170364.1"/>
    <property type="molecule type" value="Genomic_DNA"/>
</dbReference>
<gene>
    <name evidence="1" type="ORF">PMG71_13070</name>
</gene>